<feature type="transmembrane region" description="Helical" evidence="8">
    <location>
        <begin position="151"/>
        <end position="171"/>
    </location>
</feature>
<feature type="domain" description="ABC transmembrane type-1" evidence="10">
    <location>
        <begin position="17"/>
        <end position="209"/>
    </location>
</feature>
<dbReference type="PANTHER" id="PTHR30614:SF0">
    <property type="entry name" value="L-CYSTINE TRANSPORT SYSTEM PERMEASE PROTEIN TCYL"/>
    <property type="match status" value="1"/>
</dbReference>
<dbReference type="InterPro" id="IPR043429">
    <property type="entry name" value="ArtM/GltK/GlnP/TcyL/YhdX-like"/>
</dbReference>
<dbReference type="NCBIfam" id="TIGR01726">
    <property type="entry name" value="HEQRo_perm_3TM"/>
    <property type="match status" value="1"/>
</dbReference>
<keyword evidence="7 8" id="KW-0472">Membrane</keyword>
<organism evidence="11 12">
    <name type="scientific">Leucobacter allii</name>
    <dbReference type="NCBI Taxonomy" id="2932247"/>
    <lineage>
        <taxon>Bacteria</taxon>
        <taxon>Bacillati</taxon>
        <taxon>Actinomycetota</taxon>
        <taxon>Actinomycetes</taxon>
        <taxon>Micrococcales</taxon>
        <taxon>Microbacteriaceae</taxon>
        <taxon>Leucobacter</taxon>
    </lineage>
</organism>
<feature type="transmembrane region" description="Helical" evidence="8">
    <location>
        <begin position="20"/>
        <end position="43"/>
    </location>
</feature>
<evidence type="ECO:0000256" key="4">
    <source>
        <dbReference type="ARBA" id="ARBA00022692"/>
    </source>
</evidence>
<evidence type="ECO:0000259" key="10">
    <source>
        <dbReference type="PROSITE" id="PS50928"/>
    </source>
</evidence>
<dbReference type="RefSeq" id="WP_244725997.1">
    <property type="nucleotide sequence ID" value="NZ_CP095045.1"/>
</dbReference>
<evidence type="ECO:0000256" key="1">
    <source>
        <dbReference type="ARBA" id="ARBA00004651"/>
    </source>
</evidence>
<name>A0ABY4FIW4_9MICO</name>
<dbReference type="InterPro" id="IPR010065">
    <property type="entry name" value="AA_ABC_transptr_permease_3TM"/>
</dbReference>
<protein>
    <submittedName>
        <fullName evidence="11">Amino acid ABC transporter permease</fullName>
    </submittedName>
</protein>
<evidence type="ECO:0000256" key="7">
    <source>
        <dbReference type="ARBA" id="ARBA00023136"/>
    </source>
</evidence>
<dbReference type="SUPFAM" id="SSF161098">
    <property type="entry name" value="MetI-like"/>
    <property type="match status" value="1"/>
</dbReference>
<feature type="compositionally biased region" description="Basic residues" evidence="9">
    <location>
        <begin position="218"/>
        <end position="228"/>
    </location>
</feature>
<comment type="similarity">
    <text evidence="8">Belongs to the binding-protein-dependent transport system permease family.</text>
</comment>
<evidence type="ECO:0000313" key="11">
    <source>
        <dbReference type="EMBL" id="UOQ55917.1"/>
    </source>
</evidence>
<feature type="transmembrane region" description="Helical" evidence="8">
    <location>
        <begin position="83"/>
        <end position="103"/>
    </location>
</feature>
<dbReference type="Gene3D" id="1.10.3720.10">
    <property type="entry name" value="MetI-like"/>
    <property type="match status" value="1"/>
</dbReference>
<evidence type="ECO:0000256" key="3">
    <source>
        <dbReference type="ARBA" id="ARBA00022475"/>
    </source>
</evidence>
<dbReference type="PROSITE" id="PS50928">
    <property type="entry name" value="ABC_TM1"/>
    <property type="match status" value="1"/>
</dbReference>
<evidence type="ECO:0000256" key="9">
    <source>
        <dbReference type="SAM" id="MobiDB-lite"/>
    </source>
</evidence>
<dbReference type="Proteomes" id="UP000831786">
    <property type="component" value="Chromosome"/>
</dbReference>
<dbReference type="EMBL" id="CP095045">
    <property type="protein sequence ID" value="UOQ55917.1"/>
    <property type="molecule type" value="Genomic_DNA"/>
</dbReference>
<keyword evidence="6 8" id="KW-1133">Transmembrane helix</keyword>
<keyword evidence="3" id="KW-1003">Cell membrane</keyword>
<keyword evidence="12" id="KW-1185">Reference proteome</keyword>
<evidence type="ECO:0000256" key="6">
    <source>
        <dbReference type="ARBA" id="ARBA00022989"/>
    </source>
</evidence>
<reference evidence="11 12" key="1">
    <citation type="submission" date="2022-04" db="EMBL/GenBank/DDBJ databases">
        <title>Leucobacter sp. isolated from rhizosphere of garlic.</title>
        <authorList>
            <person name="Won M."/>
            <person name="Lee C.-M."/>
            <person name="Woen H.-Y."/>
            <person name="Kwon S.-W."/>
        </authorList>
    </citation>
    <scope>NUCLEOTIDE SEQUENCE [LARGE SCALE GENOMIC DNA]</scope>
    <source>
        <strain evidence="11 12">H21R-40</strain>
    </source>
</reference>
<dbReference type="Pfam" id="PF00528">
    <property type="entry name" value="BPD_transp_1"/>
    <property type="match status" value="1"/>
</dbReference>
<evidence type="ECO:0000313" key="12">
    <source>
        <dbReference type="Proteomes" id="UP000831786"/>
    </source>
</evidence>
<accession>A0ABY4FIW4</accession>
<comment type="subcellular location">
    <subcellularLocation>
        <location evidence="1 8">Cell membrane</location>
        <topology evidence="1 8">Multi-pass membrane protein</topology>
    </subcellularLocation>
</comment>
<feature type="transmembrane region" description="Helical" evidence="8">
    <location>
        <begin position="191"/>
        <end position="212"/>
    </location>
</feature>
<evidence type="ECO:0000256" key="5">
    <source>
        <dbReference type="ARBA" id="ARBA00022970"/>
    </source>
</evidence>
<keyword evidence="5" id="KW-0029">Amino-acid transport</keyword>
<feature type="transmembrane region" description="Helical" evidence="8">
    <location>
        <begin position="55"/>
        <end position="77"/>
    </location>
</feature>
<sequence>MNDYSWLWDWPAHVPNLLPGLAVAVLLTAVSCLIGYPLGFLLALLSDARSRGVRWLAIGIVEIGRGVPALVLLYLVYRGLPQIGVLLDALPAAIVAFTLRAAAYSAEMIRASIAAIPRGQSDAADALGLGGVDRFRFVILPQAARVSIPPLVTLTITMFHITSLASVITVAEIMHAGYLSGAISWRYMSVYIAAAFVYAVIAIPGAILAGRLERRLAGGRRPRRRGGRSRATPVVRPDRPQEPAGRIESVSV</sequence>
<dbReference type="CDD" id="cd06261">
    <property type="entry name" value="TM_PBP2"/>
    <property type="match status" value="1"/>
</dbReference>
<feature type="region of interest" description="Disordered" evidence="9">
    <location>
        <begin position="218"/>
        <end position="252"/>
    </location>
</feature>
<dbReference type="InterPro" id="IPR035906">
    <property type="entry name" value="MetI-like_sf"/>
</dbReference>
<dbReference type="PANTHER" id="PTHR30614">
    <property type="entry name" value="MEMBRANE COMPONENT OF AMINO ACID ABC TRANSPORTER"/>
    <property type="match status" value="1"/>
</dbReference>
<keyword evidence="4 8" id="KW-0812">Transmembrane</keyword>
<gene>
    <name evidence="11" type="ORF">MUN78_09390</name>
</gene>
<evidence type="ECO:0000256" key="2">
    <source>
        <dbReference type="ARBA" id="ARBA00022448"/>
    </source>
</evidence>
<proteinExistence type="inferred from homology"/>
<keyword evidence="2 8" id="KW-0813">Transport</keyword>
<dbReference type="InterPro" id="IPR000515">
    <property type="entry name" value="MetI-like"/>
</dbReference>
<evidence type="ECO:0000256" key="8">
    <source>
        <dbReference type="RuleBase" id="RU363032"/>
    </source>
</evidence>